<dbReference type="AlphaFoldDB" id="A0ABD5PCN1"/>
<accession>A0ABD5PCN1</accession>
<gene>
    <name evidence="2" type="ORF">ACFO0N_11815</name>
</gene>
<proteinExistence type="predicted"/>
<evidence type="ECO:0000256" key="1">
    <source>
        <dbReference type="SAM" id="Phobius"/>
    </source>
</evidence>
<feature type="transmembrane region" description="Helical" evidence="1">
    <location>
        <begin position="148"/>
        <end position="168"/>
    </location>
</feature>
<keyword evidence="3" id="KW-1185">Reference proteome</keyword>
<feature type="transmembrane region" description="Helical" evidence="1">
    <location>
        <begin position="71"/>
        <end position="92"/>
    </location>
</feature>
<reference evidence="2 3" key="1">
    <citation type="journal article" date="2019" name="Int. J. Syst. Evol. Microbiol.">
        <title>The Global Catalogue of Microorganisms (GCM) 10K type strain sequencing project: providing services to taxonomists for standard genome sequencing and annotation.</title>
        <authorList>
            <consortium name="The Broad Institute Genomics Platform"/>
            <consortium name="The Broad Institute Genome Sequencing Center for Infectious Disease"/>
            <person name="Wu L."/>
            <person name="Ma J."/>
        </authorList>
    </citation>
    <scope>NUCLEOTIDE SEQUENCE [LARGE SCALE GENOMIC DNA]</scope>
    <source>
        <strain evidence="2 3">CGMCC 1.12553</strain>
    </source>
</reference>
<keyword evidence="1" id="KW-1133">Transmembrane helix</keyword>
<sequence length="271" mass="28695">MRPRSPSLDGFSLTLGAFAGTCVTLTLLYGLPELGVDAPPWWVPAMPAAALGWAAAEQVPDALDRAAVRRWYLLAPALGVVPLAVISLAGAVWTPPAAVESLRLPALALAFVGVLVAGAGSARRTDVVAERETVHARAALSEPIHSRLFGWVVTVPLTVVALEFVLTGRVGLRNVVWSLGGIGVAALVVGFFDGPKRVELRALDSGLVVSEVGTTGGDLVPWTRIRSVETDGAEVRLHRGLPRPARYRGDLPAPTEAKAFADEVRRRRRSS</sequence>
<keyword evidence="1" id="KW-0812">Transmembrane</keyword>
<evidence type="ECO:0008006" key="4">
    <source>
        <dbReference type="Google" id="ProtNLM"/>
    </source>
</evidence>
<organism evidence="2 3">
    <name type="scientific">Halobium salinum</name>
    <dbReference type="NCBI Taxonomy" id="1364940"/>
    <lineage>
        <taxon>Archaea</taxon>
        <taxon>Methanobacteriati</taxon>
        <taxon>Methanobacteriota</taxon>
        <taxon>Stenosarchaea group</taxon>
        <taxon>Halobacteria</taxon>
        <taxon>Halobacteriales</taxon>
        <taxon>Haloferacaceae</taxon>
        <taxon>Halobium</taxon>
    </lineage>
</organism>
<protein>
    <recommendedName>
        <fullName evidence="4">PH domain-containing protein</fullName>
    </recommendedName>
</protein>
<feature type="transmembrane region" description="Helical" evidence="1">
    <location>
        <begin position="104"/>
        <end position="122"/>
    </location>
</feature>
<dbReference type="EMBL" id="JBHSDS010000006">
    <property type="protein sequence ID" value="MFC4358627.1"/>
    <property type="molecule type" value="Genomic_DNA"/>
</dbReference>
<feature type="transmembrane region" description="Helical" evidence="1">
    <location>
        <begin position="174"/>
        <end position="192"/>
    </location>
</feature>
<dbReference type="RefSeq" id="WP_267623588.1">
    <property type="nucleotide sequence ID" value="NZ_JAODIW010000008.1"/>
</dbReference>
<dbReference type="Proteomes" id="UP001595921">
    <property type="component" value="Unassembled WGS sequence"/>
</dbReference>
<feature type="transmembrane region" description="Helical" evidence="1">
    <location>
        <begin position="12"/>
        <end position="29"/>
    </location>
</feature>
<comment type="caution">
    <text evidence="2">The sequence shown here is derived from an EMBL/GenBank/DDBJ whole genome shotgun (WGS) entry which is preliminary data.</text>
</comment>
<name>A0ABD5PCN1_9EURY</name>
<evidence type="ECO:0000313" key="3">
    <source>
        <dbReference type="Proteomes" id="UP001595921"/>
    </source>
</evidence>
<evidence type="ECO:0000313" key="2">
    <source>
        <dbReference type="EMBL" id="MFC4358627.1"/>
    </source>
</evidence>
<keyword evidence="1" id="KW-0472">Membrane</keyword>